<evidence type="ECO:0000256" key="1">
    <source>
        <dbReference type="SAM" id="Phobius"/>
    </source>
</evidence>
<dbReference type="AlphaFoldDB" id="A0A653CF89"/>
<protein>
    <submittedName>
        <fullName evidence="2">Uncharacterized protein</fullName>
    </submittedName>
</protein>
<evidence type="ECO:0000313" key="3">
    <source>
        <dbReference type="Proteomes" id="UP000410492"/>
    </source>
</evidence>
<keyword evidence="1" id="KW-0472">Membrane</keyword>
<reference evidence="2 3" key="1">
    <citation type="submission" date="2019-01" db="EMBL/GenBank/DDBJ databases">
        <authorList>
            <person name="Sayadi A."/>
        </authorList>
    </citation>
    <scope>NUCLEOTIDE SEQUENCE [LARGE SCALE GENOMIC DNA]</scope>
</reference>
<keyword evidence="1" id="KW-1133">Transmembrane helix</keyword>
<sequence length="42" mass="5285">HFSKRVEICSNIRHFLFYFNFIITIINNWYQAQELPNLFFIF</sequence>
<keyword evidence="1" id="KW-0812">Transmembrane</keyword>
<accession>A0A653CF89</accession>
<evidence type="ECO:0000313" key="2">
    <source>
        <dbReference type="EMBL" id="VEN46581.1"/>
    </source>
</evidence>
<name>A0A653CF89_CALMS</name>
<dbReference type="EMBL" id="CAACVG010007679">
    <property type="protein sequence ID" value="VEN46581.1"/>
    <property type="molecule type" value="Genomic_DNA"/>
</dbReference>
<dbReference type="Proteomes" id="UP000410492">
    <property type="component" value="Unassembled WGS sequence"/>
</dbReference>
<gene>
    <name evidence="2" type="ORF">CALMAC_LOCUS8620</name>
</gene>
<proteinExistence type="predicted"/>
<keyword evidence="3" id="KW-1185">Reference proteome</keyword>
<feature type="non-terminal residue" evidence="2">
    <location>
        <position position="1"/>
    </location>
</feature>
<feature type="transmembrane region" description="Helical" evidence="1">
    <location>
        <begin position="12"/>
        <end position="30"/>
    </location>
</feature>
<organism evidence="2 3">
    <name type="scientific">Callosobruchus maculatus</name>
    <name type="common">Southern cowpea weevil</name>
    <name type="synonym">Pulse bruchid</name>
    <dbReference type="NCBI Taxonomy" id="64391"/>
    <lineage>
        <taxon>Eukaryota</taxon>
        <taxon>Metazoa</taxon>
        <taxon>Ecdysozoa</taxon>
        <taxon>Arthropoda</taxon>
        <taxon>Hexapoda</taxon>
        <taxon>Insecta</taxon>
        <taxon>Pterygota</taxon>
        <taxon>Neoptera</taxon>
        <taxon>Endopterygota</taxon>
        <taxon>Coleoptera</taxon>
        <taxon>Polyphaga</taxon>
        <taxon>Cucujiformia</taxon>
        <taxon>Chrysomeloidea</taxon>
        <taxon>Chrysomelidae</taxon>
        <taxon>Bruchinae</taxon>
        <taxon>Bruchini</taxon>
        <taxon>Callosobruchus</taxon>
    </lineage>
</organism>